<evidence type="ECO:0000256" key="2">
    <source>
        <dbReference type="SAM" id="SignalP"/>
    </source>
</evidence>
<dbReference type="InterPro" id="IPR054828">
    <property type="entry name" value="Vit_B12_bind_prot"/>
</dbReference>
<evidence type="ECO:0000313" key="5">
    <source>
        <dbReference type="Proteomes" id="UP000631300"/>
    </source>
</evidence>
<accession>A0A918N0F9</accession>
<dbReference type="PANTHER" id="PTHR30535:SF34">
    <property type="entry name" value="MOLYBDATE-BINDING PROTEIN MOLA"/>
    <property type="match status" value="1"/>
</dbReference>
<dbReference type="PROSITE" id="PS50983">
    <property type="entry name" value="FE_B12_PBP"/>
    <property type="match status" value="1"/>
</dbReference>
<dbReference type="RefSeq" id="WP_189408544.1">
    <property type="nucleotide sequence ID" value="NZ_BMXP01000017.1"/>
</dbReference>
<reference evidence="4" key="1">
    <citation type="journal article" date="2014" name="Int. J. Syst. Evol. Microbiol.">
        <title>Complete genome sequence of Corynebacterium casei LMG S-19264T (=DSM 44701T), isolated from a smear-ripened cheese.</title>
        <authorList>
            <consortium name="US DOE Joint Genome Institute (JGI-PGF)"/>
            <person name="Walter F."/>
            <person name="Albersmeier A."/>
            <person name="Kalinowski J."/>
            <person name="Ruckert C."/>
        </authorList>
    </citation>
    <scope>NUCLEOTIDE SEQUENCE</scope>
    <source>
        <strain evidence="4">KCTC 22164</strain>
    </source>
</reference>
<dbReference type="Gene3D" id="3.40.50.1980">
    <property type="entry name" value="Nitrogenase molybdenum iron protein domain"/>
    <property type="match status" value="2"/>
</dbReference>
<reference evidence="4" key="2">
    <citation type="submission" date="2020-09" db="EMBL/GenBank/DDBJ databases">
        <authorList>
            <person name="Sun Q."/>
            <person name="Kim S."/>
        </authorList>
    </citation>
    <scope>NUCLEOTIDE SEQUENCE</scope>
    <source>
        <strain evidence="4">KCTC 22164</strain>
    </source>
</reference>
<protein>
    <submittedName>
        <fullName evidence="4">Vitamin B12-binding protein</fullName>
    </submittedName>
</protein>
<dbReference type="EMBL" id="BMXP01000017">
    <property type="protein sequence ID" value="GGW97809.1"/>
    <property type="molecule type" value="Genomic_DNA"/>
</dbReference>
<feature type="chain" id="PRO_5037341454" evidence="2">
    <location>
        <begin position="20"/>
        <end position="275"/>
    </location>
</feature>
<dbReference type="InterPro" id="IPR050902">
    <property type="entry name" value="ABC_Transporter_SBP"/>
</dbReference>
<keyword evidence="1 2" id="KW-0732">Signal</keyword>
<dbReference type="NCBIfam" id="NF038402">
    <property type="entry name" value="TroA_like"/>
    <property type="match status" value="1"/>
</dbReference>
<dbReference type="InterPro" id="IPR002491">
    <property type="entry name" value="ABC_transptr_periplasmic_BD"/>
</dbReference>
<comment type="caution">
    <text evidence="4">The sequence shown here is derived from an EMBL/GenBank/DDBJ whole genome shotgun (WGS) entry which is preliminary data.</text>
</comment>
<sequence>MRQITLFLLMIFAALSAQAGNERIVSLAPHLTEWVYSLEQEHALLAVSAYSNYPAAAKKLPRVADYQGADLSAIATLDPTLILAWEGGNRPQDIARLQSLGYDVFVSRIDQPVDIASEIERLAMRLGVKNQAIPLTQHFRQALIGLRNRYQTASPMAAFYYSWTAPLMSIGSSAWPNKLLNICGATTIFADSPADYPQVSLQQVIQRQPDVLIAASNKDQAEHQTFWAPHRKVLTAPLITVNPDITSRFTLRLPAELSKLCASLAPYRNKRDRHD</sequence>
<feature type="signal peptide" evidence="2">
    <location>
        <begin position="1"/>
        <end position="19"/>
    </location>
</feature>
<keyword evidence="5" id="KW-1185">Reference proteome</keyword>
<evidence type="ECO:0000256" key="1">
    <source>
        <dbReference type="ARBA" id="ARBA00022729"/>
    </source>
</evidence>
<proteinExistence type="predicted"/>
<dbReference type="PANTHER" id="PTHR30535">
    <property type="entry name" value="VITAMIN B12-BINDING PROTEIN"/>
    <property type="match status" value="1"/>
</dbReference>
<dbReference type="SUPFAM" id="SSF53807">
    <property type="entry name" value="Helical backbone' metal receptor"/>
    <property type="match status" value="1"/>
</dbReference>
<dbReference type="GO" id="GO:0071281">
    <property type="term" value="P:cellular response to iron ion"/>
    <property type="evidence" value="ECO:0007669"/>
    <property type="project" value="TreeGrafter"/>
</dbReference>
<name>A0A918N0F9_9ALTE</name>
<dbReference type="Proteomes" id="UP000631300">
    <property type="component" value="Unassembled WGS sequence"/>
</dbReference>
<evidence type="ECO:0000259" key="3">
    <source>
        <dbReference type="PROSITE" id="PS50983"/>
    </source>
</evidence>
<feature type="domain" description="Fe/B12 periplasmic-binding" evidence="3">
    <location>
        <begin position="23"/>
        <end position="268"/>
    </location>
</feature>
<dbReference type="Pfam" id="PF01497">
    <property type="entry name" value="Peripla_BP_2"/>
    <property type="match status" value="1"/>
</dbReference>
<organism evidence="4 5">
    <name type="scientific">Alteromonas halophila</name>
    <dbReference type="NCBI Taxonomy" id="516698"/>
    <lineage>
        <taxon>Bacteria</taxon>
        <taxon>Pseudomonadati</taxon>
        <taxon>Pseudomonadota</taxon>
        <taxon>Gammaproteobacteria</taxon>
        <taxon>Alteromonadales</taxon>
        <taxon>Alteromonadaceae</taxon>
        <taxon>Alteromonas/Salinimonas group</taxon>
        <taxon>Alteromonas</taxon>
    </lineage>
</organism>
<evidence type="ECO:0000313" key="4">
    <source>
        <dbReference type="EMBL" id="GGW97809.1"/>
    </source>
</evidence>
<dbReference type="AlphaFoldDB" id="A0A918N0F9"/>
<gene>
    <name evidence="4" type="primary">btuF</name>
    <name evidence="4" type="ORF">GCM10007391_34720</name>
</gene>